<name>A0A1W5W6D9_9VIRU</name>
<dbReference type="EMBL" id="KY363796">
    <property type="protein sequence ID" value="ARH01899.1"/>
    <property type="molecule type" value="Genomic_RNA"/>
</dbReference>
<protein>
    <submittedName>
        <fullName evidence="2">Uncharacterized protein</fullName>
    </submittedName>
</protein>
<dbReference type="KEGG" id="vg:32283042"/>
<feature type="coiled-coil region" evidence="1">
    <location>
        <begin position="69"/>
        <end position="110"/>
    </location>
</feature>
<evidence type="ECO:0000313" key="2">
    <source>
        <dbReference type="EMBL" id="ARH01899.1"/>
    </source>
</evidence>
<keyword evidence="3" id="KW-1185">Reference proteome</keyword>
<dbReference type="GeneID" id="32283042"/>
<sequence>MEDLPDKAPRDILEKHLHERECFKFLEQSFDAGDKGQIPSILVKLTRVNVGFYEFLEEVFTESSISYGLSGLEKGFDSLKAKIDKINSEVSEMKRKFENLEIKLVESQSSEEEGSPDVYETKFSDMRCDRKGTFLYTFEGQVNARILSDFKPFECESGKFLVHKYVDKYEMIFTHLGQVMGYFEIETNKELTFGTLIHFLREKYSFNKLFII</sequence>
<keyword evidence="1" id="KW-0175">Coiled coil</keyword>
<dbReference type="Proteomes" id="UP000201995">
    <property type="component" value="Segment"/>
</dbReference>
<proteinExistence type="predicted"/>
<accession>A0A1W5W6D9</accession>
<evidence type="ECO:0000313" key="3">
    <source>
        <dbReference type="Proteomes" id="UP000201995"/>
    </source>
</evidence>
<evidence type="ECO:0000256" key="1">
    <source>
        <dbReference type="SAM" id="Coils"/>
    </source>
</evidence>
<organism evidence="2">
    <name type="scientific">Watermelon virus A</name>
    <dbReference type="NCBI Taxonomy" id="1978413"/>
    <lineage>
        <taxon>Viruses</taxon>
        <taxon>Riboviria</taxon>
        <taxon>Orthornavirae</taxon>
        <taxon>Kitrinoviricota</taxon>
        <taxon>Alsuviricetes</taxon>
        <taxon>Tymovirales</taxon>
        <taxon>Betaflexiviridae</taxon>
        <taxon>Trivirinae</taxon>
        <taxon>Wamavirus</taxon>
        <taxon>Wamavirus alphacitrulli</taxon>
    </lineage>
</organism>
<dbReference type="RefSeq" id="YP_009357237.1">
    <property type="nucleotide sequence ID" value="NC_034377.1"/>
</dbReference>
<reference evidence="2" key="1">
    <citation type="submission" date="2016-12" db="EMBL/GenBank/DDBJ databases">
        <title>The complete nucleotide sequence and genome organization of a novel betaflexivirus infecting Citrullus lanatus.</title>
        <authorList>
            <person name="Xin M."/>
            <person name="Wang X."/>
        </authorList>
    </citation>
    <scope>NUCLEOTIDE SEQUENCE [LARGE SCALE GENOMIC DNA]</scope>
    <source>
        <strain evidence="2">KF-15</strain>
    </source>
</reference>